<name>A0ABV1L163_9BACL</name>
<dbReference type="Gene3D" id="1.10.287.470">
    <property type="entry name" value="Helix hairpin bin"/>
    <property type="match status" value="1"/>
</dbReference>
<evidence type="ECO:0000313" key="3">
    <source>
        <dbReference type="EMBL" id="MEQ4486012.1"/>
    </source>
</evidence>
<proteinExistence type="predicted"/>
<dbReference type="Gene3D" id="2.40.50.100">
    <property type="match status" value="1"/>
</dbReference>
<feature type="region of interest" description="Disordered" evidence="2">
    <location>
        <begin position="238"/>
        <end position="264"/>
    </location>
</feature>
<dbReference type="Gene3D" id="2.40.420.20">
    <property type="match status" value="1"/>
</dbReference>
<protein>
    <submittedName>
        <fullName evidence="3">Efflux RND transporter periplasmic adaptor subunit</fullName>
    </submittedName>
</protein>
<keyword evidence="1" id="KW-0175">Coiled coil</keyword>
<dbReference type="Gene3D" id="2.40.30.170">
    <property type="match status" value="1"/>
</dbReference>
<evidence type="ECO:0000313" key="4">
    <source>
        <dbReference type="Proteomes" id="UP001493487"/>
    </source>
</evidence>
<dbReference type="RefSeq" id="WP_232189004.1">
    <property type="nucleotide sequence ID" value="NZ_JAIOAP010000017.1"/>
</dbReference>
<dbReference type="PANTHER" id="PTHR30469">
    <property type="entry name" value="MULTIDRUG RESISTANCE PROTEIN MDTA"/>
    <property type="match status" value="1"/>
</dbReference>
<dbReference type="EMBL" id="JASKHM010000018">
    <property type="protein sequence ID" value="MEQ4486012.1"/>
    <property type="molecule type" value="Genomic_DNA"/>
</dbReference>
<sequence length="372" mass="40404">MTKRTVRNVMISFIVMMIALTLFSTTLLQFTLPQVTLEAPGPGALSHYVSGSGTITAAEVSDLYADSETQWPVDQVKVEVGDRVKAGDTLVTFSTGDGKNALADEEARYRQQQLGLDKLHDDYITAQHSGDETQTRTLSRDIESARLDMQIQQRKINKLRQQLENGTSLKAAVSGIVTSVNVKEGLPLQGAVPAVSVTDSSKPLQLIATLPEEQAKYLIVGDETAVTVSSIDQAPTTGKISEIRSPLADGQDGQSGQQTQTDSKEILIDLEDNRLKGGEYAEFFINKQTKPVQTLISNGAVRENSDGNYVLLLKKRQGVLGDEYYAQQVKVITGDADETNTEIKSGIENRMDKVIVSSSSPVADGDRVRLAD</sequence>
<feature type="coiled-coil region" evidence="1">
    <location>
        <begin position="142"/>
        <end position="169"/>
    </location>
</feature>
<gene>
    <name evidence="3" type="ORF">QJS35_26890</name>
</gene>
<reference evidence="3 4" key="1">
    <citation type="journal article" date="2023" name="Genome Announc.">
        <title>Pan-Genome Analyses of the Genus Cohnella and Proposal of the Novel Species Cohnella silvisoli sp. nov., Isolated from Forest Soil.</title>
        <authorList>
            <person name="Wang C."/>
            <person name="Mao L."/>
            <person name="Bao G."/>
            <person name="Zhu H."/>
        </authorList>
    </citation>
    <scope>NUCLEOTIDE SEQUENCE [LARGE SCALE GENOMIC DNA]</scope>
    <source>
        <strain evidence="3 4">NL03-T5-1</strain>
    </source>
</reference>
<feature type="compositionally biased region" description="Low complexity" evidence="2">
    <location>
        <begin position="249"/>
        <end position="261"/>
    </location>
</feature>
<comment type="caution">
    <text evidence="3">The sequence shown here is derived from an EMBL/GenBank/DDBJ whole genome shotgun (WGS) entry which is preliminary data.</text>
</comment>
<organism evidence="3 4">
    <name type="scientific">Cohnella silvisoli</name>
    <dbReference type="NCBI Taxonomy" id="2873699"/>
    <lineage>
        <taxon>Bacteria</taxon>
        <taxon>Bacillati</taxon>
        <taxon>Bacillota</taxon>
        <taxon>Bacilli</taxon>
        <taxon>Bacillales</taxon>
        <taxon>Paenibacillaceae</taxon>
        <taxon>Cohnella</taxon>
    </lineage>
</organism>
<keyword evidence="4" id="KW-1185">Reference proteome</keyword>
<dbReference type="Proteomes" id="UP001493487">
    <property type="component" value="Unassembled WGS sequence"/>
</dbReference>
<evidence type="ECO:0000256" key="2">
    <source>
        <dbReference type="SAM" id="MobiDB-lite"/>
    </source>
</evidence>
<accession>A0ABV1L163</accession>
<evidence type="ECO:0000256" key="1">
    <source>
        <dbReference type="SAM" id="Coils"/>
    </source>
</evidence>